<name>A0A1I7WGK8_HETBA</name>
<protein>
    <submittedName>
        <fullName evidence="3">Uncharacterized protein</fullName>
    </submittedName>
</protein>
<reference evidence="3" key="1">
    <citation type="submission" date="2016-11" db="UniProtKB">
        <authorList>
            <consortium name="WormBaseParasite"/>
        </authorList>
    </citation>
    <scope>IDENTIFICATION</scope>
</reference>
<keyword evidence="1" id="KW-0472">Membrane</keyword>
<keyword evidence="2" id="KW-1185">Reference proteome</keyword>
<evidence type="ECO:0000313" key="3">
    <source>
        <dbReference type="WBParaSite" id="Hba_04126"/>
    </source>
</evidence>
<organism evidence="2 3">
    <name type="scientific">Heterorhabditis bacteriophora</name>
    <name type="common">Entomopathogenic nematode worm</name>
    <dbReference type="NCBI Taxonomy" id="37862"/>
    <lineage>
        <taxon>Eukaryota</taxon>
        <taxon>Metazoa</taxon>
        <taxon>Ecdysozoa</taxon>
        <taxon>Nematoda</taxon>
        <taxon>Chromadorea</taxon>
        <taxon>Rhabditida</taxon>
        <taxon>Rhabditina</taxon>
        <taxon>Rhabditomorpha</taxon>
        <taxon>Strongyloidea</taxon>
        <taxon>Heterorhabditidae</taxon>
        <taxon>Heterorhabditis</taxon>
    </lineage>
</organism>
<dbReference type="Proteomes" id="UP000095283">
    <property type="component" value="Unplaced"/>
</dbReference>
<evidence type="ECO:0000313" key="2">
    <source>
        <dbReference type="Proteomes" id="UP000095283"/>
    </source>
</evidence>
<keyword evidence="1" id="KW-1133">Transmembrane helix</keyword>
<keyword evidence="1" id="KW-0812">Transmembrane</keyword>
<accession>A0A1I7WGK8</accession>
<feature type="transmembrane region" description="Helical" evidence="1">
    <location>
        <begin position="34"/>
        <end position="53"/>
    </location>
</feature>
<dbReference type="WBParaSite" id="Hba_04126">
    <property type="protein sequence ID" value="Hba_04126"/>
    <property type="gene ID" value="Hba_04126"/>
</dbReference>
<proteinExistence type="predicted"/>
<sequence length="70" mass="8400">MFGSSIPPNRIQCTKFRHLIKSVKKFVSKIHKTFIYFPLFLKVFEISLNYMYIYNFKDLLIFLSIIVTAF</sequence>
<evidence type="ECO:0000256" key="1">
    <source>
        <dbReference type="SAM" id="Phobius"/>
    </source>
</evidence>
<dbReference type="AlphaFoldDB" id="A0A1I7WGK8"/>